<reference evidence="1" key="1">
    <citation type="submission" date="2025-08" db="UniProtKB">
        <authorList>
            <consortium name="Ensembl"/>
        </authorList>
    </citation>
    <scope>IDENTIFICATION</scope>
</reference>
<sequence length="115" mass="13092">MLNVKEQRIYQATKPQYSLDTESGVLELTVLGACQCAFDTEPCPCSRTAAASRKQLVQLQQETGSDLWICPFLNSFGKINPCIRLKTLQRTKDKGLDLPNFQQHFLAHRLHLRMV</sequence>
<dbReference type="STRING" id="106582.ENSMZEP00005028544"/>
<accession>A0A3P9D2G5</accession>
<dbReference type="GO" id="GO:2000146">
    <property type="term" value="P:negative regulation of cell motility"/>
    <property type="evidence" value="ECO:0007669"/>
    <property type="project" value="TreeGrafter"/>
</dbReference>
<name>A0A3P9D2G5_9CICH</name>
<proteinExistence type="predicted"/>
<dbReference type="Proteomes" id="UP000265160">
    <property type="component" value="Unplaced"/>
</dbReference>
<dbReference type="PANTHER" id="PTHR28616">
    <property type="entry name" value="COILED-COIL DOMAIN-CONTAINING PROTEIN 125"/>
    <property type="match status" value="1"/>
</dbReference>
<dbReference type="GO" id="GO:0035024">
    <property type="term" value="P:negative regulation of Rho protein signal transduction"/>
    <property type="evidence" value="ECO:0007669"/>
    <property type="project" value="TreeGrafter"/>
</dbReference>
<dbReference type="GeneTree" id="ENSGT00940000181527"/>
<dbReference type="PANTHER" id="PTHR28616:SF1">
    <property type="entry name" value="COILED-COIL DOMAIN-CONTAINING PROTEIN 125"/>
    <property type="match status" value="1"/>
</dbReference>
<dbReference type="GO" id="GO:0005737">
    <property type="term" value="C:cytoplasm"/>
    <property type="evidence" value="ECO:0007669"/>
    <property type="project" value="TreeGrafter"/>
</dbReference>
<organism evidence="1 2">
    <name type="scientific">Maylandia zebra</name>
    <name type="common">zebra mbuna</name>
    <dbReference type="NCBI Taxonomy" id="106582"/>
    <lineage>
        <taxon>Eukaryota</taxon>
        <taxon>Metazoa</taxon>
        <taxon>Chordata</taxon>
        <taxon>Craniata</taxon>
        <taxon>Vertebrata</taxon>
        <taxon>Euteleostomi</taxon>
        <taxon>Actinopterygii</taxon>
        <taxon>Neopterygii</taxon>
        <taxon>Teleostei</taxon>
        <taxon>Neoteleostei</taxon>
        <taxon>Acanthomorphata</taxon>
        <taxon>Ovalentaria</taxon>
        <taxon>Cichlomorphae</taxon>
        <taxon>Cichliformes</taxon>
        <taxon>Cichlidae</taxon>
        <taxon>African cichlids</taxon>
        <taxon>Pseudocrenilabrinae</taxon>
        <taxon>Haplochromini</taxon>
        <taxon>Maylandia</taxon>
        <taxon>Maylandia zebra complex</taxon>
    </lineage>
</organism>
<evidence type="ECO:0000313" key="2">
    <source>
        <dbReference type="Proteomes" id="UP000265160"/>
    </source>
</evidence>
<reference evidence="1" key="2">
    <citation type="submission" date="2025-09" db="UniProtKB">
        <authorList>
            <consortium name="Ensembl"/>
        </authorList>
    </citation>
    <scope>IDENTIFICATION</scope>
</reference>
<dbReference type="AlphaFoldDB" id="A0A3P9D2G5"/>
<evidence type="ECO:0000313" key="1">
    <source>
        <dbReference type="Ensembl" id="ENSMZEP00005028544.1"/>
    </source>
</evidence>
<dbReference type="Ensembl" id="ENSMZET00005029449.1">
    <property type="protein sequence ID" value="ENSMZEP00005028544.1"/>
    <property type="gene ID" value="ENSMZEG00005021287.1"/>
</dbReference>
<keyword evidence="2" id="KW-1185">Reference proteome</keyword>
<dbReference type="InterPro" id="IPR034608">
    <property type="entry name" value="CCDC125"/>
</dbReference>
<protein>
    <submittedName>
        <fullName evidence="1">Uncharacterized protein</fullName>
    </submittedName>
</protein>